<dbReference type="InterPro" id="IPR035897">
    <property type="entry name" value="Toll_tir_struct_dom_sf"/>
</dbReference>
<evidence type="ECO:0000313" key="1">
    <source>
        <dbReference type="EMBL" id="WVT06567.1"/>
    </source>
</evidence>
<gene>
    <name evidence="1" type="ORF">RB548_22915</name>
</gene>
<dbReference type="Gene3D" id="3.40.50.10140">
    <property type="entry name" value="Toll/interleukin-1 receptor homology (TIR) domain"/>
    <property type="match status" value="1"/>
</dbReference>
<geneLocation type="plasmid" evidence="1 2">
    <name>pSchITTGS70c</name>
</geneLocation>
<dbReference type="SUPFAM" id="SSF52200">
    <property type="entry name" value="Toll/Interleukin receptor TIR domain"/>
    <property type="match status" value="1"/>
</dbReference>
<evidence type="ECO:0008006" key="3">
    <source>
        <dbReference type="Google" id="ProtNLM"/>
    </source>
</evidence>
<evidence type="ECO:0000313" key="2">
    <source>
        <dbReference type="Proteomes" id="UP001432360"/>
    </source>
</evidence>
<keyword evidence="1" id="KW-0614">Plasmid</keyword>
<name>A0ABZ2BK32_9HYPH</name>
<protein>
    <recommendedName>
        <fullName evidence="3">TIR domain-containing protein</fullName>
    </recommendedName>
</protein>
<organism evidence="1 2">
    <name type="scientific">Sinorhizobium chiapasense</name>
    <dbReference type="NCBI Taxonomy" id="501572"/>
    <lineage>
        <taxon>Bacteria</taxon>
        <taxon>Pseudomonadati</taxon>
        <taxon>Pseudomonadota</taxon>
        <taxon>Alphaproteobacteria</taxon>
        <taxon>Hyphomicrobiales</taxon>
        <taxon>Rhizobiaceae</taxon>
        <taxon>Sinorhizobium/Ensifer group</taxon>
        <taxon>Sinorhizobium</taxon>
    </lineage>
</organism>
<sequence>MAYLSESYVRNAAATARTSAKKTATEMLRDATAAASPRERFDVFVSHSIKDAEIVLGAKSILERSGLSVYVDWIVDPHLDRTRVSGTTAKRLRERMRQCCSLMYLHSRYSTVSRWMPWELGFFDGVNGNVAVLPVVPDAGSLSFAEQEYLEIYPKVDFINLDKAKHSPFINKTKQLGLGSWKSLSEWIMSNDKLTSA</sequence>
<dbReference type="RefSeq" id="WP_331375614.1">
    <property type="nucleotide sequence ID" value="NZ_CP133151.1"/>
</dbReference>
<proteinExistence type="predicted"/>
<accession>A0ABZ2BK32</accession>
<dbReference type="EMBL" id="CP133151">
    <property type="protein sequence ID" value="WVT06567.1"/>
    <property type="molecule type" value="Genomic_DNA"/>
</dbReference>
<keyword evidence="2" id="KW-1185">Reference proteome</keyword>
<reference evidence="1" key="1">
    <citation type="submission" date="2023-08" db="EMBL/GenBank/DDBJ databases">
        <title>Complete genome sequence of Sinorhizobium chiapanecum ITTG S70 isolated from Acaciella angustissima nodules in Chiapas-Mexico.</title>
        <authorList>
            <person name="Rincon-Rosales R."/>
            <person name="Rogel M.A."/>
            <person name="Rincon-Medina C.I."/>
            <person name="Guerrero G."/>
            <person name="Manzano-Gomez L.A."/>
            <person name="Lopez-Lopez A."/>
            <person name="Rincon Molina F.A."/>
            <person name="Martinez-Romero E."/>
        </authorList>
    </citation>
    <scope>NUCLEOTIDE SEQUENCE</scope>
    <source>
        <strain evidence="1">ITTG S70</strain>
        <plasmid evidence="1">pSchITTGS70c</plasmid>
    </source>
</reference>
<dbReference type="Proteomes" id="UP001432360">
    <property type="component" value="Plasmid pSchITTGS70c"/>
</dbReference>